<dbReference type="Proteomes" id="UP000509513">
    <property type="component" value="Chromosome"/>
</dbReference>
<evidence type="ECO:0000256" key="1">
    <source>
        <dbReference type="SAM" id="Phobius"/>
    </source>
</evidence>
<gene>
    <name evidence="2" type="ORF">ACBT_0473</name>
</gene>
<keyword evidence="1" id="KW-1133">Transmembrane helix</keyword>
<protein>
    <submittedName>
        <fullName evidence="2">Putative cytochrome c oxidase-associated protein CcoH</fullName>
    </submittedName>
</protein>
<proteinExistence type="predicted"/>
<feature type="transmembrane region" description="Helical" evidence="1">
    <location>
        <begin position="6"/>
        <end position="27"/>
    </location>
</feature>
<dbReference type="AlphaFoldDB" id="A0A7L5JMQ2"/>
<name>A0A7L5JMQ2_9BACT</name>
<sequence length="186" mass="21928">MNKRNYWPLFFIGIFSFVFSMIIWTIYKATQAPVIEDKSFMHKYQYVDDNYNDIMNSNIDFLQKYTLQFDLNGKVFPLTTEDIKYGQRVIEKYSNHKDILNVGKNELKVFILDKNTNQKVESNIDLIVTKTMSNESDINLKNDNFSNEKNIYSTNFDLTEPTNWIITGSFKVEDKTGFIFIKTNAK</sequence>
<accession>A0A7L5JMQ2</accession>
<reference evidence="2 3" key="1">
    <citation type="submission" date="2020-05" db="EMBL/GenBank/DDBJ databases">
        <title>Complete genome sequencing of Campylobacter and Arcobacter type strains.</title>
        <authorList>
            <person name="Miller W.G."/>
            <person name="Yee E."/>
        </authorList>
    </citation>
    <scope>NUCLEOTIDE SEQUENCE [LARGE SCALE GENOMIC DNA]</scope>
    <source>
        <strain evidence="2 3">LMG 21996</strain>
    </source>
</reference>
<keyword evidence="1" id="KW-0472">Membrane</keyword>
<dbReference type="KEGG" id="acib:ACBT_0473"/>
<organism evidence="2 3">
    <name type="scientific">Aliarcobacter cibarius</name>
    <dbReference type="NCBI Taxonomy" id="255507"/>
    <lineage>
        <taxon>Bacteria</taxon>
        <taxon>Pseudomonadati</taxon>
        <taxon>Campylobacterota</taxon>
        <taxon>Epsilonproteobacteria</taxon>
        <taxon>Campylobacterales</taxon>
        <taxon>Arcobacteraceae</taxon>
        <taxon>Aliarcobacter</taxon>
    </lineage>
</organism>
<evidence type="ECO:0000313" key="2">
    <source>
        <dbReference type="EMBL" id="QKJ26437.1"/>
    </source>
</evidence>
<keyword evidence="1" id="KW-0812">Transmembrane</keyword>
<dbReference type="EMBL" id="CP054051">
    <property type="protein sequence ID" value="QKJ26437.1"/>
    <property type="molecule type" value="Genomic_DNA"/>
</dbReference>
<evidence type="ECO:0000313" key="3">
    <source>
        <dbReference type="Proteomes" id="UP000509513"/>
    </source>
</evidence>
<dbReference type="RefSeq" id="WP_024775668.1">
    <property type="nucleotide sequence ID" value="NZ_CP054051.1"/>
</dbReference>